<feature type="compositionally biased region" description="Basic and acidic residues" evidence="1">
    <location>
        <begin position="140"/>
        <end position="149"/>
    </location>
</feature>
<feature type="region of interest" description="Disordered" evidence="1">
    <location>
        <begin position="140"/>
        <end position="203"/>
    </location>
</feature>
<gene>
    <name evidence="2" type="ORF">SINC0208_LOCUS15269</name>
</gene>
<organism evidence="2">
    <name type="scientific">Strombidium inclinatum</name>
    <dbReference type="NCBI Taxonomy" id="197538"/>
    <lineage>
        <taxon>Eukaryota</taxon>
        <taxon>Sar</taxon>
        <taxon>Alveolata</taxon>
        <taxon>Ciliophora</taxon>
        <taxon>Intramacronucleata</taxon>
        <taxon>Spirotrichea</taxon>
        <taxon>Oligotrichia</taxon>
        <taxon>Strombidiidae</taxon>
        <taxon>Strombidium</taxon>
    </lineage>
</organism>
<accession>A0A7S3N393</accession>
<dbReference type="AlphaFoldDB" id="A0A7S3N393"/>
<evidence type="ECO:0000256" key="1">
    <source>
        <dbReference type="SAM" id="MobiDB-lite"/>
    </source>
</evidence>
<reference evidence="2" key="1">
    <citation type="submission" date="2021-01" db="EMBL/GenBank/DDBJ databases">
        <authorList>
            <person name="Corre E."/>
            <person name="Pelletier E."/>
            <person name="Niang G."/>
            <person name="Scheremetjew M."/>
            <person name="Finn R."/>
            <person name="Kale V."/>
            <person name="Holt S."/>
            <person name="Cochrane G."/>
            <person name="Meng A."/>
            <person name="Brown T."/>
            <person name="Cohen L."/>
        </authorList>
    </citation>
    <scope>NUCLEOTIDE SEQUENCE</scope>
    <source>
        <strain evidence="2">S3</strain>
    </source>
</reference>
<dbReference type="EMBL" id="HBIH01037915">
    <property type="protein sequence ID" value="CAE0334630.1"/>
    <property type="molecule type" value="Transcribed_RNA"/>
</dbReference>
<proteinExistence type="predicted"/>
<name>A0A7S3N393_9SPIT</name>
<sequence>MGRRTTSKVSPMKKRLESGLLCIDTSSQAPSNLDFGINLLGADDDGSEKESKINSFLDGLKVQQIDFKEFLASANKYTKPPSNDFPDNFSFDASFKAASRTCSRSSSLFQRRINMNKESDNKLKNLNFAALRLRGLEVKKDSPAKHSDSSDSVMGRESTVIAAGDVDEWNPSEETGGRKLSIKLHCKTPTIVEQADDEEGTHR</sequence>
<evidence type="ECO:0000313" key="2">
    <source>
        <dbReference type="EMBL" id="CAE0334630.1"/>
    </source>
</evidence>
<protein>
    <submittedName>
        <fullName evidence="2">Uncharacterized protein</fullName>
    </submittedName>
</protein>
<feature type="compositionally biased region" description="Acidic residues" evidence="1">
    <location>
        <begin position="194"/>
        <end position="203"/>
    </location>
</feature>